<dbReference type="Proteomes" id="UP000031668">
    <property type="component" value="Unassembled WGS sequence"/>
</dbReference>
<dbReference type="PANTHER" id="PTHR36688">
    <property type="entry name" value="ENDO/EXONUCLEASE/PHOSPHATASE DOMAIN-CONTAINING PROTEIN"/>
    <property type="match status" value="1"/>
</dbReference>
<dbReference type="AlphaFoldDB" id="A0A0C2J6H8"/>
<evidence type="ECO:0000313" key="1">
    <source>
        <dbReference type="EMBL" id="KII73409.1"/>
    </source>
</evidence>
<accession>A0A0C2J6H8</accession>
<reference evidence="1 2" key="1">
    <citation type="journal article" date="2014" name="Genome Biol. Evol.">
        <title>The genome of the myxosporean Thelohanellus kitauei shows adaptations to nutrient acquisition within its fish host.</title>
        <authorList>
            <person name="Yang Y."/>
            <person name="Xiong J."/>
            <person name="Zhou Z."/>
            <person name="Huo F."/>
            <person name="Miao W."/>
            <person name="Ran C."/>
            <person name="Liu Y."/>
            <person name="Zhang J."/>
            <person name="Feng J."/>
            <person name="Wang M."/>
            <person name="Wang M."/>
            <person name="Wang L."/>
            <person name="Yao B."/>
        </authorList>
    </citation>
    <scope>NUCLEOTIDE SEQUENCE [LARGE SCALE GENOMIC DNA]</scope>
    <source>
        <strain evidence="1">Wuqing</strain>
    </source>
</reference>
<protein>
    <recommendedName>
        <fullName evidence="3">Reverse transcriptase domain-containing protein</fullName>
    </recommendedName>
</protein>
<sequence>MSKIIAILIPNKDPTSHSRNRQISLLSILFKLFERIILIKLVPLVDHLISPDQAGFLDSLNLTKRTGSQLLSQTAPTHLRRKLSTSKLFNKIVTFNLPIRHDILNHPTKRLKSRHFIRKSLSPNTVYPSIYEAWKAEWSKSSPKKSLFSPPNPIKKPISFFLKRSQAVKWNRHILVAAI</sequence>
<organism evidence="1 2">
    <name type="scientific">Thelohanellus kitauei</name>
    <name type="common">Myxosporean</name>
    <dbReference type="NCBI Taxonomy" id="669202"/>
    <lineage>
        <taxon>Eukaryota</taxon>
        <taxon>Metazoa</taxon>
        <taxon>Cnidaria</taxon>
        <taxon>Myxozoa</taxon>
        <taxon>Myxosporea</taxon>
        <taxon>Bivalvulida</taxon>
        <taxon>Platysporina</taxon>
        <taxon>Myxobolidae</taxon>
        <taxon>Thelohanellus</taxon>
    </lineage>
</organism>
<dbReference type="InterPro" id="IPR052560">
    <property type="entry name" value="RdDP_mobile_element"/>
</dbReference>
<dbReference type="EMBL" id="JWZT01000857">
    <property type="protein sequence ID" value="KII73409.1"/>
    <property type="molecule type" value="Genomic_DNA"/>
</dbReference>
<proteinExistence type="predicted"/>
<keyword evidence="2" id="KW-1185">Reference proteome</keyword>
<name>A0A0C2J6H8_THEKT</name>
<evidence type="ECO:0008006" key="3">
    <source>
        <dbReference type="Google" id="ProtNLM"/>
    </source>
</evidence>
<dbReference type="PANTHER" id="PTHR36688:SF1">
    <property type="entry name" value="ENDONUCLEASE_EXONUCLEASE_PHOSPHATASE DOMAIN-CONTAINING PROTEIN"/>
    <property type="match status" value="1"/>
</dbReference>
<comment type="caution">
    <text evidence="1">The sequence shown here is derived from an EMBL/GenBank/DDBJ whole genome shotgun (WGS) entry which is preliminary data.</text>
</comment>
<gene>
    <name evidence="1" type="ORF">RF11_03905</name>
</gene>
<dbReference type="OrthoDB" id="409048at2759"/>
<evidence type="ECO:0000313" key="2">
    <source>
        <dbReference type="Proteomes" id="UP000031668"/>
    </source>
</evidence>